<evidence type="ECO:0000313" key="2">
    <source>
        <dbReference type="EMBL" id="MFC3959984.1"/>
    </source>
</evidence>
<gene>
    <name evidence="2" type="ORF">ACFOUR_16615</name>
</gene>
<dbReference type="CDD" id="cd02947">
    <property type="entry name" value="TRX_family"/>
    <property type="match status" value="1"/>
</dbReference>
<reference evidence="2 3" key="1">
    <citation type="journal article" date="2019" name="Int. J. Syst. Evol. Microbiol.">
        <title>The Global Catalogue of Microorganisms (GCM) 10K type strain sequencing project: providing services to taxonomists for standard genome sequencing and annotation.</title>
        <authorList>
            <consortium name="The Broad Institute Genomics Platform"/>
            <consortium name="The Broad Institute Genome Sequencing Center for Infectious Disease"/>
            <person name="Wu L."/>
            <person name="Ma J."/>
        </authorList>
    </citation>
    <scope>NUCLEOTIDE SEQUENCE [LARGE SCALE GENOMIC DNA]</scope>
    <source>
        <strain evidence="2 3">IBRC-M 10256</strain>
    </source>
</reference>
<dbReference type="Proteomes" id="UP001595846">
    <property type="component" value="Unassembled WGS sequence"/>
</dbReference>
<evidence type="ECO:0000313" key="3">
    <source>
        <dbReference type="Proteomes" id="UP001595846"/>
    </source>
</evidence>
<dbReference type="InterPro" id="IPR013766">
    <property type="entry name" value="Thioredoxin_domain"/>
</dbReference>
<dbReference type="AlphaFoldDB" id="A0ABD5NTT0"/>
<dbReference type="SUPFAM" id="SSF52833">
    <property type="entry name" value="Thioredoxin-like"/>
    <property type="match status" value="1"/>
</dbReference>
<dbReference type="GeneID" id="73904247"/>
<dbReference type="Pfam" id="PF14595">
    <property type="entry name" value="Thioredoxin_9"/>
    <property type="match status" value="1"/>
</dbReference>
<keyword evidence="3" id="KW-1185">Reference proteome</keyword>
<organism evidence="2 3">
    <name type="scientific">Halovivax cerinus</name>
    <dbReference type="NCBI Taxonomy" id="1487865"/>
    <lineage>
        <taxon>Archaea</taxon>
        <taxon>Methanobacteriati</taxon>
        <taxon>Methanobacteriota</taxon>
        <taxon>Stenosarchaea group</taxon>
        <taxon>Halobacteria</taxon>
        <taxon>Halobacteriales</taxon>
        <taxon>Natrialbaceae</taxon>
        <taxon>Halovivax</taxon>
    </lineage>
</organism>
<proteinExistence type="predicted"/>
<name>A0ABD5NTT0_9EURY</name>
<dbReference type="InterPro" id="IPR036249">
    <property type="entry name" value="Thioredoxin-like_sf"/>
</dbReference>
<feature type="domain" description="Thioredoxin" evidence="1">
    <location>
        <begin position="1"/>
        <end position="124"/>
    </location>
</feature>
<sequence>MELESLRPNPTWDGASYEYVVETIETHRDELTYRIWAGDWCPDCRSALPDVGAALDAADVPDERIDARPVDRDKDGEGVDEYGIEYIPTIVVETDDGTEVARFVEDEALPPATYLADAIEEWAATA</sequence>
<dbReference type="Gene3D" id="3.40.30.10">
    <property type="entry name" value="Glutaredoxin"/>
    <property type="match status" value="1"/>
</dbReference>
<dbReference type="PROSITE" id="PS51352">
    <property type="entry name" value="THIOREDOXIN_2"/>
    <property type="match status" value="1"/>
</dbReference>
<protein>
    <submittedName>
        <fullName evidence="2">TlpA family protein disulfide reductase</fullName>
    </submittedName>
</protein>
<dbReference type="RefSeq" id="WP_256531502.1">
    <property type="nucleotide sequence ID" value="NZ_CP101824.1"/>
</dbReference>
<evidence type="ECO:0000259" key="1">
    <source>
        <dbReference type="PROSITE" id="PS51352"/>
    </source>
</evidence>
<accession>A0ABD5NTT0</accession>
<dbReference type="EMBL" id="JBHSAQ010000014">
    <property type="protein sequence ID" value="MFC3959984.1"/>
    <property type="molecule type" value="Genomic_DNA"/>
</dbReference>
<comment type="caution">
    <text evidence="2">The sequence shown here is derived from an EMBL/GenBank/DDBJ whole genome shotgun (WGS) entry which is preliminary data.</text>
</comment>